<reference evidence="2" key="2">
    <citation type="submission" date="2025-08" db="UniProtKB">
        <authorList>
            <consortium name="Ensembl"/>
        </authorList>
    </citation>
    <scope>IDENTIFICATION</scope>
</reference>
<sequence>MPVEGGSSSGSVAARHPKQKRKAHSLSIRRTNSTEDRPLGIHRGDMLEGQVRSKHLHFLTIFLSLSPVYPTQPAACKCVIAEVWARISKVFNEHVSLKKINFESISADKNYLSFFCVLKLCLFVLPIQY</sequence>
<dbReference type="Proteomes" id="UP000265120">
    <property type="component" value="Chromosome 3"/>
</dbReference>
<keyword evidence="3" id="KW-1185">Reference proteome</keyword>
<feature type="compositionally biased region" description="Low complexity" evidence="1">
    <location>
        <begin position="1"/>
        <end position="11"/>
    </location>
</feature>
<name>A0A3P8VUH7_CYNSE</name>
<accession>A0A3P8VUH7</accession>
<dbReference type="AlphaFoldDB" id="A0A3P8VUH7"/>
<feature type="compositionally biased region" description="Basic residues" evidence="1">
    <location>
        <begin position="15"/>
        <end position="24"/>
    </location>
</feature>
<dbReference type="Ensembl" id="ENSCSET00000019122.1">
    <property type="protein sequence ID" value="ENSCSEP00000018888.1"/>
    <property type="gene ID" value="ENSCSEG00000012088.1"/>
</dbReference>
<reference evidence="2 3" key="1">
    <citation type="journal article" date="2014" name="Nat. Genet.">
        <title>Whole-genome sequence of a flatfish provides insights into ZW sex chromosome evolution and adaptation to a benthic lifestyle.</title>
        <authorList>
            <person name="Chen S."/>
            <person name="Zhang G."/>
            <person name="Shao C."/>
            <person name="Huang Q."/>
            <person name="Liu G."/>
            <person name="Zhang P."/>
            <person name="Song W."/>
            <person name="An N."/>
            <person name="Chalopin D."/>
            <person name="Volff J.N."/>
            <person name="Hong Y."/>
            <person name="Li Q."/>
            <person name="Sha Z."/>
            <person name="Zhou H."/>
            <person name="Xie M."/>
            <person name="Yu Q."/>
            <person name="Liu Y."/>
            <person name="Xiang H."/>
            <person name="Wang N."/>
            <person name="Wu K."/>
            <person name="Yang C."/>
            <person name="Zhou Q."/>
            <person name="Liao X."/>
            <person name="Yang L."/>
            <person name="Hu Q."/>
            <person name="Zhang J."/>
            <person name="Meng L."/>
            <person name="Jin L."/>
            <person name="Tian Y."/>
            <person name="Lian J."/>
            <person name="Yang J."/>
            <person name="Miao G."/>
            <person name="Liu S."/>
            <person name="Liang Z."/>
            <person name="Yan F."/>
            <person name="Li Y."/>
            <person name="Sun B."/>
            <person name="Zhang H."/>
            <person name="Zhang J."/>
            <person name="Zhu Y."/>
            <person name="Du M."/>
            <person name="Zhao Y."/>
            <person name="Schartl M."/>
            <person name="Tang Q."/>
            <person name="Wang J."/>
        </authorList>
    </citation>
    <scope>NUCLEOTIDE SEQUENCE</scope>
</reference>
<evidence type="ECO:0000313" key="3">
    <source>
        <dbReference type="Proteomes" id="UP000265120"/>
    </source>
</evidence>
<evidence type="ECO:0000313" key="2">
    <source>
        <dbReference type="Ensembl" id="ENSCSEP00000018888.1"/>
    </source>
</evidence>
<protein>
    <submittedName>
        <fullName evidence="2">Uncharacterized protein</fullName>
    </submittedName>
</protein>
<dbReference type="GeneTree" id="ENSGT00940000178206"/>
<proteinExistence type="predicted"/>
<evidence type="ECO:0000256" key="1">
    <source>
        <dbReference type="SAM" id="MobiDB-lite"/>
    </source>
</evidence>
<feature type="compositionally biased region" description="Basic and acidic residues" evidence="1">
    <location>
        <begin position="32"/>
        <end position="41"/>
    </location>
</feature>
<organism evidence="2 3">
    <name type="scientific">Cynoglossus semilaevis</name>
    <name type="common">Tongue sole</name>
    <dbReference type="NCBI Taxonomy" id="244447"/>
    <lineage>
        <taxon>Eukaryota</taxon>
        <taxon>Metazoa</taxon>
        <taxon>Chordata</taxon>
        <taxon>Craniata</taxon>
        <taxon>Vertebrata</taxon>
        <taxon>Euteleostomi</taxon>
        <taxon>Actinopterygii</taxon>
        <taxon>Neopterygii</taxon>
        <taxon>Teleostei</taxon>
        <taxon>Neoteleostei</taxon>
        <taxon>Acanthomorphata</taxon>
        <taxon>Carangaria</taxon>
        <taxon>Pleuronectiformes</taxon>
        <taxon>Pleuronectoidei</taxon>
        <taxon>Cynoglossidae</taxon>
        <taxon>Cynoglossinae</taxon>
        <taxon>Cynoglossus</taxon>
    </lineage>
</organism>
<dbReference type="STRING" id="244447.ENSCSEP00000018888"/>
<dbReference type="InParanoid" id="A0A3P8VUH7"/>
<reference evidence="2" key="3">
    <citation type="submission" date="2025-09" db="UniProtKB">
        <authorList>
            <consortium name="Ensembl"/>
        </authorList>
    </citation>
    <scope>IDENTIFICATION</scope>
</reference>
<feature type="region of interest" description="Disordered" evidence="1">
    <location>
        <begin position="1"/>
        <end position="41"/>
    </location>
</feature>